<dbReference type="AlphaFoldDB" id="A0A5Q2VAX5"/>
<dbReference type="GO" id="GO:0006260">
    <property type="term" value="P:DNA replication"/>
    <property type="evidence" value="ECO:0007669"/>
    <property type="project" value="UniProtKB-KW"/>
</dbReference>
<dbReference type="PROSITE" id="PS01055">
    <property type="entry name" value="DNA_LIGASE_N1"/>
    <property type="match status" value="1"/>
</dbReference>
<dbReference type="InterPro" id="IPR001679">
    <property type="entry name" value="DNA_ligase"/>
</dbReference>
<dbReference type="Proteomes" id="UP000381260">
    <property type="component" value="Chromosome"/>
</dbReference>
<dbReference type="PANTHER" id="PTHR47810">
    <property type="entry name" value="DNA LIGASE"/>
    <property type="match status" value="1"/>
</dbReference>
<dbReference type="InterPro" id="IPR012340">
    <property type="entry name" value="NA-bd_OB-fold"/>
</dbReference>
<dbReference type="EMBL" id="CP045913">
    <property type="protein sequence ID" value="QGH61280.1"/>
    <property type="molecule type" value="Genomic_DNA"/>
</dbReference>
<keyword evidence="5 7" id="KW-0234">DNA repair</keyword>
<dbReference type="InterPro" id="IPR050326">
    <property type="entry name" value="NAD_dep_DNA_ligaseB"/>
</dbReference>
<dbReference type="SUPFAM" id="SSF50249">
    <property type="entry name" value="Nucleic acid-binding proteins"/>
    <property type="match status" value="1"/>
</dbReference>
<dbReference type="Gene3D" id="3.30.470.30">
    <property type="entry name" value="DNA ligase/mRNA capping enzyme"/>
    <property type="match status" value="1"/>
</dbReference>
<organism evidence="9 10">
    <name type="scientific">Serratia proteamaculans</name>
    <dbReference type="NCBI Taxonomy" id="28151"/>
    <lineage>
        <taxon>Bacteria</taxon>
        <taxon>Pseudomonadati</taxon>
        <taxon>Pseudomonadota</taxon>
        <taxon>Gammaproteobacteria</taxon>
        <taxon>Enterobacterales</taxon>
        <taxon>Yersiniaceae</taxon>
        <taxon>Serratia</taxon>
    </lineage>
</organism>
<dbReference type="HAMAP" id="MF_01587">
    <property type="entry name" value="DNA_ligase_B"/>
    <property type="match status" value="1"/>
</dbReference>
<dbReference type="Gene3D" id="1.10.287.610">
    <property type="entry name" value="Helix hairpin bin"/>
    <property type="match status" value="1"/>
</dbReference>
<evidence type="ECO:0000256" key="2">
    <source>
        <dbReference type="ARBA" id="ARBA00022705"/>
    </source>
</evidence>
<dbReference type="InterPro" id="IPR010994">
    <property type="entry name" value="RuvA_2-like"/>
</dbReference>
<sequence>MHKGVMGVGMILLGCLTFSGALWAETCPTWRPKRLQLEITTLKNQLERWDVAYYQQGNSLIEDEVYDSLHNKLRLWLGCAGLASADESVPLLPMGKVAHPVAHTGLRKLPDTAAVAQWLHGRSDLWVQPKVDGVAITLVYRDGELVAAISRGNGLKGENWLEKVRAIPAVPASIKGAPQTLTLQGELFLMVNGHQQKISGGINARARVAGALMKKQLSPLLQQIGLFVWAWPDGPQAMPQRLQQLAAMGFPLAQAYSQPVKSLAEVQQWRQHWYQAALPFVTDGVVIHQARSPQGRYWQAKPGDWAVAWKYPPVQQVTQVIGVDFNVGRTGKIAVVLRLEPVRLDDKWVARVNLGSLSRWRQWAVAPGDQVAISLKGHGIPHLNKVVWRVKERSVPSAPSAEHYHPLSCFSWRPDCRQQFLARLVWLSGRQGLNLHGVSESTWQALIDQGLVRHLLDWLVLTPEQLMCAPGIGDKRGQSIYRQFQLARQQPFAHWLIALGAPLSPQQAVTLKSWHQVQQLSVGAWRTMAGIGTKRARQVVDFLQHPPLLALVSTLASQQITGFAPEVNPVNDPGAGN</sequence>
<dbReference type="RefSeq" id="WP_153858505.1">
    <property type="nucleotide sequence ID" value="NZ_CP045913.1"/>
</dbReference>
<dbReference type="InterPro" id="IPR018239">
    <property type="entry name" value="DNA_ligase_AS"/>
</dbReference>
<dbReference type="Pfam" id="PF01653">
    <property type="entry name" value="DNA_ligase_aden"/>
    <property type="match status" value="1"/>
</dbReference>
<reference evidence="9 10" key="1">
    <citation type="submission" date="2019-11" db="EMBL/GenBank/DDBJ databases">
        <title>The Phosphoenolpyruvate Phosphotransferase System Regulates Serratia proteamaculans 336X Biofilm Formation and Wheat Roots colonization.</title>
        <authorList>
            <person name="Liu F."/>
        </authorList>
    </citation>
    <scope>NUCLEOTIDE SEQUENCE [LARGE SCALE GENOMIC DNA]</scope>
    <source>
        <strain evidence="9 10">336X</strain>
    </source>
</reference>
<dbReference type="Pfam" id="PF03120">
    <property type="entry name" value="OB_DNA_ligase"/>
    <property type="match status" value="1"/>
</dbReference>
<dbReference type="Gene3D" id="1.10.150.20">
    <property type="entry name" value="5' to 3' exonuclease, C-terminal subdomain"/>
    <property type="match status" value="1"/>
</dbReference>
<evidence type="ECO:0000256" key="7">
    <source>
        <dbReference type="HAMAP-Rule" id="MF_01587"/>
    </source>
</evidence>
<dbReference type="InterPro" id="IPR020923">
    <property type="entry name" value="DNA_ligase_B"/>
</dbReference>
<evidence type="ECO:0000256" key="6">
    <source>
        <dbReference type="ARBA" id="ARBA00034005"/>
    </source>
</evidence>
<comment type="function">
    <text evidence="7">Catalyzes the formation of phosphodiester linkages between 5'-phosphoryl and 3'-hydroxyl groups in double-stranded DNA using NAD as a coenzyme and as the energy source for the reaction.</text>
</comment>
<evidence type="ECO:0000313" key="9">
    <source>
        <dbReference type="EMBL" id="QGH61280.1"/>
    </source>
</evidence>
<feature type="active site" description="N6-AMP-lysine intermediate" evidence="7">
    <location>
        <position position="130"/>
    </location>
</feature>
<evidence type="ECO:0000256" key="3">
    <source>
        <dbReference type="ARBA" id="ARBA00022763"/>
    </source>
</evidence>
<dbReference type="SMART" id="SM00532">
    <property type="entry name" value="LIGANc"/>
    <property type="match status" value="1"/>
</dbReference>
<name>A0A5Q2VAX5_SERPR</name>
<proteinExistence type="inferred from homology"/>
<dbReference type="NCBIfam" id="NF005987">
    <property type="entry name" value="PRK08097.1"/>
    <property type="match status" value="1"/>
</dbReference>
<accession>A0A5Q2VAX5</accession>
<dbReference type="InterPro" id="IPR013840">
    <property type="entry name" value="DNAligase_N"/>
</dbReference>
<dbReference type="SUPFAM" id="SSF56091">
    <property type="entry name" value="DNA ligase/mRNA capping enzyme, catalytic domain"/>
    <property type="match status" value="1"/>
</dbReference>
<gene>
    <name evidence="7 9" type="primary">ligB</name>
    <name evidence="9" type="ORF">GHV41_10695</name>
</gene>
<dbReference type="GO" id="GO:0003911">
    <property type="term" value="F:DNA ligase (NAD+) activity"/>
    <property type="evidence" value="ECO:0007669"/>
    <property type="project" value="UniProtKB-UniRule"/>
</dbReference>
<dbReference type="SUPFAM" id="SSF47781">
    <property type="entry name" value="RuvA domain 2-like"/>
    <property type="match status" value="1"/>
</dbReference>
<keyword evidence="4 7" id="KW-0520">NAD</keyword>
<dbReference type="PIRSF" id="PIRSF001604">
    <property type="entry name" value="LigA"/>
    <property type="match status" value="1"/>
</dbReference>
<evidence type="ECO:0000259" key="8">
    <source>
        <dbReference type="SMART" id="SM00532"/>
    </source>
</evidence>
<keyword evidence="2 7" id="KW-0235">DNA replication</keyword>
<dbReference type="Gene3D" id="2.40.50.140">
    <property type="entry name" value="Nucleic acid-binding proteins"/>
    <property type="match status" value="1"/>
</dbReference>
<evidence type="ECO:0000313" key="10">
    <source>
        <dbReference type="Proteomes" id="UP000381260"/>
    </source>
</evidence>
<evidence type="ECO:0000256" key="5">
    <source>
        <dbReference type="ARBA" id="ARBA00023204"/>
    </source>
</evidence>
<dbReference type="InterPro" id="IPR013839">
    <property type="entry name" value="DNAligase_adenylation"/>
</dbReference>
<evidence type="ECO:0000256" key="1">
    <source>
        <dbReference type="ARBA" id="ARBA00022598"/>
    </source>
</evidence>
<comment type="catalytic activity">
    <reaction evidence="6 7">
        <text>NAD(+) + (deoxyribonucleotide)n-3'-hydroxyl + 5'-phospho-(deoxyribonucleotide)m = (deoxyribonucleotide)n+m + AMP + beta-nicotinamide D-nucleotide.</text>
        <dbReference type="EC" id="6.5.1.2"/>
    </reaction>
</comment>
<dbReference type="EC" id="6.5.1.2" evidence="7"/>
<dbReference type="PANTHER" id="PTHR47810:SF1">
    <property type="entry name" value="DNA LIGASE B"/>
    <property type="match status" value="1"/>
</dbReference>
<dbReference type="PROSITE" id="PS51257">
    <property type="entry name" value="PROKAR_LIPOPROTEIN"/>
    <property type="match status" value="1"/>
</dbReference>
<comment type="similarity">
    <text evidence="7">Belongs to the NAD-dependent DNA ligase family. LigB subfamily.</text>
</comment>
<dbReference type="InterPro" id="IPR004150">
    <property type="entry name" value="NAD_DNA_ligase_OB"/>
</dbReference>
<keyword evidence="3 7" id="KW-0227">DNA damage</keyword>
<feature type="domain" description="NAD-dependent DNA ligase N-terminal" evidence="8">
    <location>
        <begin position="34"/>
        <end position="432"/>
    </location>
</feature>
<evidence type="ECO:0000256" key="4">
    <source>
        <dbReference type="ARBA" id="ARBA00023027"/>
    </source>
</evidence>
<protein>
    <recommendedName>
        <fullName evidence="7">DNA ligase B</fullName>
        <ecNumber evidence="7">6.5.1.2</ecNumber>
    </recommendedName>
    <alternativeName>
        <fullName evidence="7">Polydeoxyribonucleotide synthase [NAD(+)] B</fullName>
    </alternativeName>
</protein>
<keyword evidence="1 7" id="KW-0436">Ligase</keyword>
<dbReference type="GO" id="GO:0006281">
    <property type="term" value="P:DNA repair"/>
    <property type="evidence" value="ECO:0007669"/>
    <property type="project" value="UniProtKB-KW"/>
</dbReference>